<proteinExistence type="predicted"/>
<reference evidence="3 4" key="1">
    <citation type="submission" date="2018-03" db="EMBL/GenBank/DDBJ databases">
        <title>Genomic Encyclopedia of Archaeal and Bacterial Type Strains, Phase II (KMG-II): from individual species to whole genera.</title>
        <authorList>
            <person name="Goeker M."/>
        </authorList>
    </citation>
    <scope>NUCLEOTIDE SEQUENCE [LARGE SCALE GENOMIC DNA]</scope>
    <source>
        <strain evidence="3 4">DSM 28354</strain>
    </source>
</reference>
<feature type="transmembrane region" description="Helical" evidence="1">
    <location>
        <begin position="38"/>
        <end position="57"/>
    </location>
</feature>
<dbReference type="InterPro" id="IPR003675">
    <property type="entry name" value="Rce1/LyrA-like_dom"/>
</dbReference>
<sequence>MSTYQSGRILLVNSLLIITFNGLLYWQPVKNLLTQRQAGILIGLVFYAIQFAVTYRLSGSQKTWLIQPFQTKYVVSALAAIVVAQGITICLIVGLTTYHQTDSVSSQITSFLLVFVLNSLPGALLEEWLFRYLPFRLGQQATKRYQPVLYCLGALVLFTLLHIPAYLLQYNLGLVELGKVFMMGILFMVVYLLTRNLVFTAFFHGLTNKPLYVVESPYYWLYFYISVLVVSMCWAVLNRKRHHNSATI</sequence>
<gene>
    <name evidence="3" type="ORF">CLV58_104117</name>
</gene>
<comment type="caution">
    <text evidence="3">The sequence shown here is derived from an EMBL/GenBank/DDBJ whole genome shotgun (WGS) entry which is preliminary data.</text>
</comment>
<keyword evidence="1" id="KW-1133">Transmembrane helix</keyword>
<name>A0A2T0TBE2_9BACT</name>
<dbReference type="Proteomes" id="UP000238375">
    <property type="component" value="Unassembled WGS sequence"/>
</dbReference>
<dbReference type="AlphaFoldDB" id="A0A2T0TBE2"/>
<feature type="transmembrane region" description="Helical" evidence="1">
    <location>
        <begin position="77"/>
        <end position="96"/>
    </location>
</feature>
<dbReference type="RefSeq" id="WP_170108651.1">
    <property type="nucleotide sequence ID" value="NZ_PVTE01000004.1"/>
</dbReference>
<dbReference type="GO" id="GO:0080120">
    <property type="term" value="P:CAAX-box protein maturation"/>
    <property type="evidence" value="ECO:0007669"/>
    <property type="project" value="UniProtKB-ARBA"/>
</dbReference>
<organism evidence="3 4">
    <name type="scientific">Spirosoma oryzae</name>
    <dbReference type="NCBI Taxonomy" id="1469603"/>
    <lineage>
        <taxon>Bacteria</taxon>
        <taxon>Pseudomonadati</taxon>
        <taxon>Bacteroidota</taxon>
        <taxon>Cytophagia</taxon>
        <taxon>Cytophagales</taxon>
        <taxon>Cytophagaceae</taxon>
        <taxon>Spirosoma</taxon>
    </lineage>
</organism>
<feature type="transmembrane region" description="Helical" evidence="1">
    <location>
        <begin position="145"/>
        <end position="168"/>
    </location>
</feature>
<feature type="domain" description="CAAX prenyl protease 2/Lysostaphin resistance protein A-like" evidence="2">
    <location>
        <begin position="110"/>
        <end position="208"/>
    </location>
</feature>
<keyword evidence="3" id="KW-0645">Protease</keyword>
<dbReference type="EMBL" id="PVTE01000004">
    <property type="protein sequence ID" value="PRY42987.1"/>
    <property type="molecule type" value="Genomic_DNA"/>
</dbReference>
<dbReference type="Pfam" id="PF02517">
    <property type="entry name" value="Rce1-like"/>
    <property type="match status" value="1"/>
</dbReference>
<feature type="transmembrane region" description="Helical" evidence="1">
    <location>
        <begin position="218"/>
        <end position="237"/>
    </location>
</feature>
<keyword evidence="1" id="KW-0472">Membrane</keyword>
<dbReference type="GO" id="GO:0006508">
    <property type="term" value="P:proteolysis"/>
    <property type="evidence" value="ECO:0007669"/>
    <property type="project" value="UniProtKB-KW"/>
</dbReference>
<accession>A0A2T0TBE2</accession>
<keyword evidence="3" id="KW-0378">Hydrolase</keyword>
<feature type="transmembrane region" description="Helical" evidence="1">
    <location>
        <begin position="6"/>
        <end position="26"/>
    </location>
</feature>
<evidence type="ECO:0000256" key="1">
    <source>
        <dbReference type="SAM" id="Phobius"/>
    </source>
</evidence>
<feature type="transmembrane region" description="Helical" evidence="1">
    <location>
        <begin position="180"/>
        <end position="206"/>
    </location>
</feature>
<evidence type="ECO:0000259" key="2">
    <source>
        <dbReference type="Pfam" id="PF02517"/>
    </source>
</evidence>
<keyword evidence="1" id="KW-0812">Transmembrane</keyword>
<evidence type="ECO:0000313" key="4">
    <source>
        <dbReference type="Proteomes" id="UP000238375"/>
    </source>
</evidence>
<feature type="transmembrane region" description="Helical" evidence="1">
    <location>
        <begin position="108"/>
        <end position="125"/>
    </location>
</feature>
<dbReference type="GO" id="GO:0004175">
    <property type="term" value="F:endopeptidase activity"/>
    <property type="evidence" value="ECO:0007669"/>
    <property type="project" value="UniProtKB-ARBA"/>
</dbReference>
<protein>
    <submittedName>
        <fullName evidence="3">CAAX prenyl protease-like protein</fullName>
    </submittedName>
</protein>
<keyword evidence="4" id="KW-1185">Reference proteome</keyword>
<evidence type="ECO:0000313" key="3">
    <source>
        <dbReference type="EMBL" id="PRY42987.1"/>
    </source>
</evidence>